<evidence type="ECO:0000256" key="6">
    <source>
        <dbReference type="SAM" id="MobiDB-lite"/>
    </source>
</evidence>
<proteinExistence type="inferred from homology"/>
<evidence type="ECO:0000256" key="4">
    <source>
        <dbReference type="ARBA" id="ARBA00022816"/>
    </source>
</evidence>
<dbReference type="EMBL" id="JAANQT010000979">
    <property type="protein sequence ID" value="KAG1307251.1"/>
    <property type="molecule type" value="Genomic_DNA"/>
</dbReference>
<dbReference type="PROSITE" id="PS51450">
    <property type="entry name" value="LRR"/>
    <property type="match status" value="1"/>
</dbReference>
<dbReference type="Pfam" id="PF14580">
    <property type="entry name" value="LRR_9"/>
    <property type="match status" value="1"/>
</dbReference>
<dbReference type="Gene3D" id="3.80.10.10">
    <property type="entry name" value="Ribonuclease Inhibitor"/>
    <property type="match status" value="1"/>
</dbReference>
<dbReference type="InterPro" id="IPR018222">
    <property type="entry name" value="Nuclear_transport_factor_2_euk"/>
</dbReference>
<feature type="compositionally biased region" description="Low complexity" evidence="6">
    <location>
        <begin position="45"/>
        <end position="59"/>
    </location>
</feature>
<keyword evidence="4" id="KW-0509">mRNA transport</keyword>
<gene>
    <name evidence="8" type="ORF">G6F64_006965</name>
</gene>
<keyword evidence="3" id="KW-0813">Transport</keyword>
<reference evidence="8" key="1">
    <citation type="journal article" date="2020" name="Microb. Genom.">
        <title>Genetic diversity of clinical and environmental Mucorales isolates obtained from an investigation of mucormycosis cases among solid organ transplant recipients.</title>
        <authorList>
            <person name="Nguyen M.H."/>
            <person name="Kaul D."/>
            <person name="Muto C."/>
            <person name="Cheng S.J."/>
            <person name="Richter R.A."/>
            <person name="Bruno V.M."/>
            <person name="Liu G."/>
            <person name="Beyhan S."/>
            <person name="Sundermann A.J."/>
            <person name="Mounaud S."/>
            <person name="Pasculle A.W."/>
            <person name="Nierman W.C."/>
            <person name="Driscoll E."/>
            <person name="Cumbie R."/>
            <person name="Clancy C.J."/>
            <person name="Dupont C.L."/>
        </authorList>
    </citation>
    <scope>NUCLEOTIDE SEQUENCE</scope>
    <source>
        <strain evidence="8">GL11</strain>
    </source>
</reference>
<dbReference type="GO" id="GO:0005634">
    <property type="term" value="C:nucleus"/>
    <property type="evidence" value="ECO:0007669"/>
    <property type="project" value="UniProtKB-SubCell"/>
</dbReference>
<dbReference type="GO" id="GO:0016973">
    <property type="term" value="P:poly(A)+ mRNA export from nucleus"/>
    <property type="evidence" value="ECO:0007669"/>
    <property type="project" value="TreeGrafter"/>
</dbReference>
<name>A0A9P7BR22_RHIOR</name>
<keyword evidence="5" id="KW-0539">Nucleus</keyword>
<feature type="domain" description="NTF2" evidence="7">
    <location>
        <begin position="361"/>
        <end position="511"/>
    </location>
</feature>
<evidence type="ECO:0000259" key="7">
    <source>
        <dbReference type="PROSITE" id="PS50177"/>
    </source>
</evidence>
<dbReference type="InterPro" id="IPR040736">
    <property type="entry name" value="Mex67_RRM"/>
</dbReference>
<dbReference type="InterPro" id="IPR002075">
    <property type="entry name" value="NTF2_dom"/>
</dbReference>
<evidence type="ECO:0000256" key="5">
    <source>
        <dbReference type="ARBA" id="ARBA00023242"/>
    </source>
</evidence>
<evidence type="ECO:0000313" key="9">
    <source>
        <dbReference type="Proteomes" id="UP000716291"/>
    </source>
</evidence>
<comment type="similarity">
    <text evidence="2">Belongs to the NXF family.</text>
</comment>
<keyword evidence="9" id="KW-1185">Reference proteome</keyword>
<feature type="region of interest" description="Disordered" evidence="6">
    <location>
        <begin position="1"/>
        <end position="85"/>
    </location>
</feature>
<evidence type="ECO:0000256" key="3">
    <source>
        <dbReference type="ARBA" id="ARBA00022448"/>
    </source>
</evidence>
<dbReference type="SUPFAM" id="SSF52058">
    <property type="entry name" value="L domain-like"/>
    <property type="match status" value="1"/>
</dbReference>
<dbReference type="Proteomes" id="UP000716291">
    <property type="component" value="Unassembled WGS sequence"/>
</dbReference>
<dbReference type="SUPFAM" id="SSF54427">
    <property type="entry name" value="NTF2-like"/>
    <property type="match status" value="1"/>
</dbReference>
<dbReference type="PANTHER" id="PTHR10662">
    <property type="entry name" value="NUCLEAR RNA EXPORT FACTOR"/>
    <property type="match status" value="1"/>
</dbReference>
<dbReference type="InterPro" id="IPR032675">
    <property type="entry name" value="LRR_dom_sf"/>
</dbReference>
<dbReference type="Gene3D" id="3.10.450.50">
    <property type="match status" value="1"/>
</dbReference>
<dbReference type="AlphaFoldDB" id="A0A9P7BR22"/>
<dbReference type="Pfam" id="PF18444">
    <property type="entry name" value="RRM_9"/>
    <property type="match status" value="1"/>
</dbReference>
<feature type="compositionally biased region" description="Low complexity" evidence="6">
    <location>
        <begin position="17"/>
        <end position="38"/>
    </location>
</feature>
<comment type="subcellular location">
    <subcellularLocation>
        <location evidence="1">Nucleus</location>
    </subcellularLocation>
</comment>
<sequence length="528" mass="58832">MSNNTHWRGRGGGGRGNNSNRGRNDQSSGSSSILSRLGPTNAPINTSTNVPTNNNPPSNQGNGRAFSKNNRRGRGGGSGSNTRFSNEFIEEDVEMKPDNSNGITVTVKGYPPRSEEKLLTFLMRKSKTPWQPVHVAYENEQVLITVADEKAASSLCRMNNYTFLGSNVLEITRNGQGAISSKPSTSIGANNQTNGRPSYIVEFLHERWNAQTGYLDMDELPPTSHNITIVINRLLTEAQQLFGNSLITLSFARNKLWSVVPVSKVPDLFPNLRNLSLQDNDIAEYRSLDRLANRLNQLQELVLSGNPIQRQSDYRSEVAKRFPSVQFLDFQPVQENLRPVQADLPVPVQSSFFDQDNSRIAAQDMLSKFFPLFDTDRKSLIDLYDTQSTFSVVFSKGNFNQENSWGSSKAKPSQRMIVGNENIIKKLCSLPITIHDLSRPENFVTDAWQTQGTHPNYPVILFLTVHGEFNEAPFGVPLSFDRSFLVAPSTPGSRAQAAGWSYVILSDSLIVRQFSYLSTQPQSSDNEQ</sequence>
<dbReference type="GO" id="GO:0003723">
    <property type="term" value="F:RNA binding"/>
    <property type="evidence" value="ECO:0007669"/>
    <property type="project" value="TreeGrafter"/>
</dbReference>
<evidence type="ECO:0000313" key="8">
    <source>
        <dbReference type="EMBL" id="KAG1307251.1"/>
    </source>
</evidence>
<dbReference type="PANTHER" id="PTHR10662:SF22">
    <property type="entry name" value="NUCLEAR RNA EXPORT FACTOR 1"/>
    <property type="match status" value="1"/>
</dbReference>
<dbReference type="InterPro" id="IPR001611">
    <property type="entry name" value="Leu-rich_rpt"/>
</dbReference>
<dbReference type="PROSITE" id="PS50177">
    <property type="entry name" value="NTF2_DOMAIN"/>
    <property type="match status" value="1"/>
</dbReference>
<evidence type="ECO:0000256" key="1">
    <source>
        <dbReference type="ARBA" id="ARBA00004123"/>
    </source>
</evidence>
<evidence type="ECO:0000256" key="2">
    <source>
        <dbReference type="ARBA" id="ARBA00009285"/>
    </source>
</evidence>
<comment type="caution">
    <text evidence="8">The sequence shown here is derived from an EMBL/GenBank/DDBJ whole genome shotgun (WGS) entry which is preliminary data.</text>
</comment>
<protein>
    <recommendedName>
        <fullName evidence="7">NTF2 domain-containing protein</fullName>
    </recommendedName>
</protein>
<organism evidence="8 9">
    <name type="scientific">Rhizopus oryzae</name>
    <name type="common">Mucormycosis agent</name>
    <name type="synonym">Rhizopus arrhizus var. delemar</name>
    <dbReference type="NCBI Taxonomy" id="64495"/>
    <lineage>
        <taxon>Eukaryota</taxon>
        <taxon>Fungi</taxon>
        <taxon>Fungi incertae sedis</taxon>
        <taxon>Mucoromycota</taxon>
        <taxon>Mucoromycotina</taxon>
        <taxon>Mucoromycetes</taxon>
        <taxon>Mucorales</taxon>
        <taxon>Mucorineae</taxon>
        <taxon>Rhizopodaceae</taxon>
        <taxon>Rhizopus</taxon>
    </lineage>
</organism>
<dbReference type="InterPro" id="IPR032710">
    <property type="entry name" value="NTF2-like_dom_sf"/>
</dbReference>
<accession>A0A9P7BR22</accession>
<dbReference type="Pfam" id="PF22602">
    <property type="entry name" value="NXF_NTF2"/>
    <property type="match status" value="1"/>
</dbReference>
<dbReference type="InterPro" id="IPR030217">
    <property type="entry name" value="NXF_fam"/>
</dbReference>